<organism evidence="1 2">
    <name type="scientific">Enterococcus hirae (strain ATCC 9790 / DSM 20160 / JCM 8729 / LMG 6399 / NBRC 3181 / NCIMB 6459 / NCDO 1258 / NCTC 12367 / WDCM 00089 / R)</name>
    <dbReference type="NCBI Taxonomy" id="768486"/>
    <lineage>
        <taxon>Bacteria</taxon>
        <taxon>Bacillati</taxon>
        <taxon>Bacillota</taxon>
        <taxon>Bacilli</taxon>
        <taxon>Lactobacillales</taxon>
        <taxon>Enterococcaceae</taxon>
        <taxon>Enterococcus</taxon>
    </lineage>
</organism>
<name>I6T3Z3_ENTHA</name>
<sequence>MSQPFKKVLEVSLPSSQSVDESGTLIRKNLMNVPLFYEVNHKIKKWRMRQKRHPQKFAEIYKKFETHQVDNNQHQKQVFMFLVKFRKFLLIP</sequence>
<proteinExistence type="predicted"/>
<dbReference type="EMBL" id="CP003504">
    <property type="protein sequence ID" value="AFM69326.1"/>
    <property type="molecule type" value="Genomic_DNA"/>
</dbReference>
<dbReference type="AlphaFoldDB" id="I6T3Z3"/>
<reference evidence="1 2" key="1">
    <citation type="journal article" date="2012" name="J. Bacteriol.">
        <title>Genome sequence of Enterococcus hirae (Streptococcus faecalis) ATCC 9790, a model organism for the study of ion transport, bioenergetics, and copper homeostasis.</title>
        <authorList>
            <person name="Gaechter T."/>
            <person name="Wunderlin C."/>
            <person name="Schmidheini T."/>
            <person name="Solioz M."/>
        </authorList>
    </citation>
    <scope>NUCLEOTIDE SEQUENCE [LARGE SCALE GENOMIC DNA]</scope>
    <source>
        <strain evidence="2">ATCC 9790 / DSM 20160 / JCM 8729 / LMG 6399 / NBRC 3181 / NCIMB 6459 / NCDO 1258 / NCTC 12367 / WDCM 00089 / R</strain>
    </source>
</reference>
<gene>
    <name evidence="1" type="ordered locus">EHR_01680</name>
</gene>
<accession>I6T3Z3</accession>
<evidence type="ECO:0000313" key="1">
    <source>
        <dbReference type="EMBL" id="AFM69326.1"/>
    </source>
</evidence>
<dbReference type="Proteomes" id="UP000002895">
    <property type="component" value="Chromosome"/>
</dbReference>
<dbReference type="HOGENOM" id="CLU_2408718_0_0_9"/>
<keyword evidence="2" id="KW-1185">Reference proteome</keyword>
<dbReference type="PATRIC" id="fig|768486.3.peg.323"/>
<evidence type="ECO:0000313" key="2">
    <source>
        <dbReference type="Proteomes" id="UP000002895"/>
    </source>
</evidence>
<dbReference type="KEGG" id="ehr:EHR_01680"/>
<protein>
    <submittedName>
        <fullName evidence="1">Uncharacterized protein</fullName>
    </submittedName>
</protein>